<feature type="compositionally biased region" description="Low complexity" evidence="1">
    <location>
        <begin position="102"/>
        <end position="114"/>
    </location>
</feature>
<name>A0A0H5QVP5_9EUKA</name>
<reference evidence="2" key="1">
    <citation type="submission" date="2015-04" db="EMBL/GenBank/DDBJ databases">
        <title>The genome sequence of the plant pathogenic Rhizarian Plasmodiophora brassicae reveals insights in its biotrophic life cycle and the origin of chitin synthesis.</title>
        <authorList>
            <person name="Schwelm A."/>
            <person name="Fogelqvist J."/>
            <person name="Knaust A."/>
            <person name="Julke S."/>
            <person name="Lilja T."/>
            <person name="Dhandapani V."/>
            <person name="Bonilla-Rosso G."/>
            <person name="Karlsson M."/>
            <person name="Shevchenko A."/>
            <person name="Choi S.R."/>
            <person name="Kim H.G."/>
            <person name="Park J.Y."/>
            <person name="Lim Y.P."/>
            <person name="Ludwig-Muller J."/>
            <person name="Dixelius C."/>
        </authorList>
    </citation>
    <scope>NUCLEOTIDE SEQUENCE</scope>
    <source>
        <tissue evidence="2">Potato root galls</tissue>
    </source>
</reference>
<evidence type="ECO:0000313" key="2">
    <source>
        <dbReference type="EMBL" id="CRZ05681.1"/>
    </source>
</evidence>
<accession>A0A0H5QVP5</accession>
<feature type="non-terminal residue" evidence="2">
    <location>
        <position position="1"/>
    </location>
</feature>
<sequence length="185" mass="20536">KKKKKKNGNTGHKSQANKESYEDLLFGDDNDDCEERDVPGASQCIVDSNDPLDLLRMTHMNIVQNGANKKRSRNNDQDVLFSQDKFGKLIISENDEKPPRPARSAAGGAPQGQQAKRRKVVKKKGGGGDARKKGETVEPFAYQTLDPRSLSKRHQGKTRGAFDAIAGKHKQQSRQGKPSVKKSRR</sequence>
<protein>
    <submittedName>
        <fullName evidence="2">Uncharacterized protein</fullName>
    </submittedName>
</protein>
<feature type="compositionally biased region" description="Basic residues" evidence="1">
    <location>
        <begin position="115"/>
        <end position="125"/>
    </location>
</feature>
<feature type="region of interest" description="Disordered" evidence="1">
    <location>
        <begin position="1"/>
        <end position="44"/>
    </location>
</feature>
<dbReference type="AlphaFoldDB" id="A0A0H5QVP5"/>
<feature type="compositionally biased region" description="Acidic residues" evidence="1">
    <location>
        <begin position="25"/>
        <end position="35"/>
    </location>
</feature>
<feature type="region of interest" description="Disordered" evidence="1">
    <location>
        <begin position="92"/>
        <end position="185"/>
    </location>
</feature>
<proteinExistence type="predicted"/>
<evidence type="ECO:0000256" key="1">
    <source>
        <dbReference type="SAM" id="MobiDB-lite"/>
    </source>
</evidence>
<feature type="compositionally biased region" description="Polar residues" evidence="1">
    <location>
        <begin position="8"/>
        <end position="18"/>
    </location>
</feature>
<dbReference type="EMBL" id="HACM01005239">
    <property type="protein sequence ID" value="CRZ05681.1"/>
    <property type="molecule type" value="Transcribed_RNA"/>
</dbReference>
<organism evidence="2">
    <name type="scientific">Spongospora subterranea</name>
    <dbReference type="NCBI Taxonomy" id="70186"/>
    <lineage>
        <taxon>Eukaryota</taxon>
        <taxon>Sar</taxon>
        <taxon>Rhizaria</taxon>
        <taxon>Endomyxa</taxon>
        <taxon>Phytomyxea</taxon>
        <taxon>Plasmodiophorida</taxon>
        <taxon>Plasmodiophoridae</taxon>
        <taxon>Spongospora</taxon>
    </lineage>
</organism>